<dbReference type="Pfam" id="PF12698">
    <property type="entry name" value="ABC2_membrane_3"/>
    <property type="match status" value="1"/>
</dbReference>
<feature type="transmembrane region" description="Helical" evidence="6">
    <location>
        <begin position="307"/>
        <end position="325"/>
    </location>
</feature>
<evidence type="ECO:0000256" key="2">
    <source>
        <dbReference type="ARBA" id="ARBA00022475"/>
    </source>
</evidence>
<evidence type="ECO:0000313" key="8">
    <source>
        <dbReference type="EMBL" id="PVX51954.1"/>
    </source>
</evidence>
<keyword evidence="4 6" id="KW-1133">Transmembrane helix</keyword>
<evidence type="ECO:0000256" key="4">
    <source>
        <dbReference type="ARBA" id="ARBA00022989"/>
    </source>
</evidence>
<dbReference type="EMBL" id="QENZ01000003">
    <property type="protein sequence ID" value="PVX51954.1"/>
    <property type="molecule type" value="Genomic_DNA"/>
</dbReference>
<feature type="transmembrane region" description="Helical" evidence="6">
    <location>
        <begin position="279"/>
        <end position="300"/>
    </location>
</feature>
<feature type="transmembrane region" description="Helical" evidence="6">
    <location>
        <begin position="30"/>
        <end position="48"/>
    </location>
</feature>
<keyword evidence="9" id="KW-1185">Reference proteome</keyword>
<accession>A0A7L4USJ3</accession>
<evidence type="ECO:0000256" key="3">
    <source>
        <dbReference type="ARBA" id="ARBA00022692"/>
    </source>
</evidence>
<dbReference type="OrthoDB" id="9811522at2"/>
<protein>
    <submittedName>
        <fullName evidence="8">ABC-2 type transport system permease protein</fullName>
    </submittedName>
</protein>
<evidence type="ECO:0000256" key="6">
    <source>
        <dbReference type="SAM" id="Phobius"/>
    </source>
</evidence>
<comment type="caution">
    <text evidence="8">The sequence shown here is derived from an EMBL/GenBank/DDBJ whole genome shotgun (WGS) entry which is preliminary data.</text>
</comment>
<dbReference type="Gene3D" id="3.40.1710.10">
    <property type="entry name" value="abc type-2 transporter like domain"/>
    <property type="match status" value="1"/>
</dbReference>
<dbReference type="GO" id="GO:0005886">
    <property type="term" value="C:plasma membrane"/>
    <property type="evidence" value="ECO:0007669"/>
    <property type="project" value="UniProtKB-SubCell"/>
</dbReference>
<organism evidence="8 9">
    <name type="scientific">Balneicella halophila</name>
    <dbReference type="NCBI Taxonomy" id="1537566"/>
    <lineage>
        <taxon>Bacteria</taxon>
        <taxon>Pseudomonadati</taxon>
        <taxon>Bacteroidota</taxon>
        <taxon>Bacteroidia</taxon>
        <taxon>Bacteroidales</taxon>
        <taxon>Balneicellaceae</taxon>
        <taxon>Balneicella</taxon>
    </lineage>
</organism>
<sequence length="419" mass="48308">MLRRKIHSGFLGVFHIWKLEMKKIFRDEGIILFFIIVPLAYPILYTSLYNPEVLRELPVAVVDNSKSALSREYIRKVDATPDVSVQSVSVDMPAAKRLMMEEKVYGIIHIPSDFSTNIMQAEKQAIVSVFIDMGSLLYYKAIMVANTDVSLQMNREIKIQRKSSTEREEQVYAYPIEYEHINIFNSASGFASFLIPAVLILILHQTLLLGVGLLAGTEREQSRFNDMIALHKHHRGTLRLILGKGLAYFMIYLFNTAYVLFLVPAFFNLPQLGHTFDILLFLIPFLLATVFFSMTLSTLVQNRETCIVLFVFSSVPLLFISGISWPSTGIPPFWESVSYLFPSTFGINGYVRLSSMGAQLHQVKFEFIGLYLQLVFYFITTFIVYRREIFISQLHKKHHWSRLRKIREKANRTFAKKPL</sequence>
<feature type="transmembrane region" description="Helical" evidence="6">
    <location>
        <begin position="365"/>
        <end position="385"/>
    </location>
</feature>
<comment type="subcellular location">
    <subcellularLocation>
        <location evidence="1">Cell membrane</location>
        <topology evidence="1">Multi-pass membrane protein</topology>
    </subcellularLocation>
</comment>
<evidence type="ECO:0000256" key="1">
    <source>
        <dbReference type="ARBA" id="ARBA00004651"/>
    </source>
</evidence>
<keyword evidence="3 6" id="KW-0812">Transmembrane</keyword>
<dbReference type="Proteomes" id="UP000251835">
    <property type="component" value="Unassembled WGS sequence"/>
</dbReference>
<dbReference type="InterPro" id="IPR013525">
    <property type="entry name" value="ABC2_TM"/>
</dbReference>
<dbReference type="InterPro" id="IPR051449">
    <property type="entry name" value="ABC-2_transporter_component"/>
</dbReference>
<gene>
    <name evidence="8" type="ORF">C7377_0248</name>
</gene>
<keyword evidence="2" id="KW-1003">Cell membrane</keyword>
<evidence type="ECO:0000259" key="7">
    <source>
        <dbReference type="Pfam" id="PF12698"/>
    </source>
</evidence>
<dbReference type="RefSeq" id="WP_116495521.1">
    <property type="nucleotide sequence ID" value="NZ_QENZ01000003.1"/>
</dbReference>
<feature type="domain" description="ABC-2 type transporter transmembrane" evidence="7">
    <location>
        <begin position="31"/>
        <end position="382"/>
    </location>
</feature>
<dbReference type="PANTHER" id="PTHR30294">
    <property type="entry name" value="MEMBRANE COMPONENT OF ABC TRANSPORTER YHHJ-RELATED"/>
    <property type="match status" value="1"/>
</dbReference>
<dbReference type="AlphaFoldDB" id="A0A7L4USJ3"/>
<feature type="transmembrane region" description="Helical" evidence="6">
    <location>
        <begin position="193"/>
        <end position="215"/>
    </location>
</feature>
<dbReference type="PANTHER" id="PTHR30294:SF46">
    <property type="entry name" value="ABC TRANSPORTER PERMEASE"/>
    <property type="match status" value="1"/>
</dbReference>
<proteinExistence type="predicted"/>
<keyword evidence="5 6" id="KW-0472">Membrane</keyword>
<evidence type="ECO:0000256" key="5">
    <source>
        <dbReference type="ARBA" id="ARBA00023136"/>
    </source>
</evidence>
<name>A0A7L4USJ3_BALHA</name>
<dbReference type="GO" id="GO:0140359">
    <property type="term" value="F:ABC-type transporter activity"/>
    <property type="evidence" value="ECO:0007669"/>
    <property type="project" value="InterPro"/>
</dbReference>
<reference evidence="8 9" key="1">
    <citation type="submission" date="2018-05" db="EMBL/GenBank/DDBJ databases">
        <title>Genomic Encyclopedia of Type Strains, Phase IV (KMG-IV): sequencing the most valuable type-strain genomes for metagenomic binning, comparative biology and taxonomic classification.</title>
        <authorList>
            <person name="Goeker M."/>
        </authorList>
    </citation>
    <scope>NUCLEOTIDE SEQUENCE [LARGE SCALE GENOMIC DNA]</scope>
    <source>
        <strain evidence="8 9">DSM 28579</strain>
    </source>
</reference>
<feature type="transmembrane region" description="Helical" evidence="6">
    <location>
        <begin position="245"/>
        <end position="267"/>
    </location>
</feature>
<evidence type="ECO:0000313" key="9">
    <source>
        <dbReference type="Proteomes" id="UP000251835"/>
    </source>
</evidence>